<evidence type="ECO:0000256" key="12">
    <source>
        <dbReference type="ARBA" id="ARBA00023303"/>
    </source>
</evidence>
<proteinExistence type="inferred from homology"/>
<comment type="caution">
    <text evidence="18">The sequence shown here is derived from an EMBL/GenBank/DDBJ whole genome shotgun (WGS) entry which is preliminary data.</text>
</comment>
<comment type="similarity">
    <text evidence="2 13">Belongs to the glutamate-gated ion channel (TC 1.A.10.1) family.</text>
</comment>
<feature type="domain" description="Ionotropic glutamate receptor C-terminal" evidence="17">
    <location>
        <begin position="460"/>
        <end position="801"/>
    </location>
</feature>
<evidence type="ECO:0000256" key="13">
    <source>
        <dbReference type="PIRNR" id="PIRNR037090"/>
    </source>
</evidence>
<gene>
    <name evidence="18" type="ORF">LWI28_011404</name>
</gene>
<dbReference type="InterPro" id="IPR019594">
    <property type="entry name" value="Glu/Gly-bd"/>
</dbReference>
<reference evidence="18" key="2">
    <citation type="submission" date="2023-02" db="EMBL/GenBank/DDBJ databases">
        <authorList>
            <person name="Swenson N.G."/>
            <person name="Wegrzyn J.L."/>
            <person name="Mcevoy S.L."/>
        </authorList>
    </citation>
    <scope>NUCLEOTIDE SEQUENCE</scope>
    <source>
        <strain evidence="18">91603</strain>
        <tissue evidence="18">Leaf</tissue>
    </source>
</reference>
<evidence type="ECO:0000256" key="11">
    <source>
        <dbReference type="ARBA" id="ARBA00023286"/>
    </source>
</evidence>
<dbReference type="CDD" id="cd13686">
    <property type="entry name" value="GluR_Plant"/>
    <property type="match status" value="1"/>
</dbReference>
<evidence type="ECO:0000313" key="19">
    <source>
        <dbReference type="Proteomes" id="UP001064489"/>
    </source>
</evidence>
<keyword evidence="5 16" id="KW-0732">Signal</keyword>
<keyword evidence="3 13" id="KW-0813">Transport</keyword>
<evidence type="ECO:0000256" key="4">
    <source>
        <dbReference type="ARBA" id="ARBA00022692"/>
    </source>
</evidence>
<dbReference type="Gene3D" id="3.40.50.2300">
    <property type="match status" value="2"/>
</dbReference>
<dbReference type="Proteomes" id="UP001064489">
    <property type="component" value="Chromosome 10"/>
</dbReference>
<dbReference type="CDD" id="cd19990">
    <property type="entry name" value="PBP1_GABAb_receptor_plant"/>
    <property type="match status" value="1"/>
</dbReference>
<dbReference type="GO" id="GO:0016020">
    <property type="term" value="C:membrane"/>
    <property type="evidence" value="ECO:0007669"/>
    <property type="project" value="UniProtKB-SubCell"/>
</dbReference>
<keyword evidence="19" id="KW-1185">Reference proteome</keyword>
<dbReference type="SUPFAM" id="SSF53850">
    <property type="entry name" value="Periplasmic binding protein-like II"/>
    <property type="match status" value="1"/>
</dbReference>
<keyword evidence="14" id="KW-1015">Disulfide bond</keyword>
<dbReference type="GO" id="GO:0015276">
    <property type="term" value="F:ligand-gated monoatomic ion channel activity"/>
    <property type="evidence" value="ECO:0007669"/>
    <property type="project" value="InterPro"/>
</dbReference>
<keyword evidence="12 13" id="KW-0407">Ion channel</keyword>
<organism evidence="18 19">
    <name type="scientific">Acer negundo</name>
    <name type="common">Box elder</name>
    <dbReference type="NCBI Taxonomy" id="4023"/>
    <lineage>
        <taxon>Eukaryota</taxon>
        <taxon>Viridiplantae</taxon>
        <taxon>Streptophyta</taxon>
        <taxon>Embryophyta</taxon>
        <taxon>Tracheophyta</taxon>
        <taxon>Spermatophyta</taxon>
        <taxon>Magnoliopsida</taxon>
        <taxon>eudicotyledons</taxon>
        <taxon>Gunneridae</taxon>
        <taxon>Pentapetalae</taxon>
        <taxon>rosids</taxon>
        <taxon>malvids</taxon>
        <taxon>Sapindales</taxon>
        <taxon>Sapindaceae</taxon>
        <taxon>Hippocastanoideae</taxon>
        <taxon>Acereae</taxon>
        <taxon>Acer</taxon>
    </lineage>
</organism>
<evidence type="ECO:0000256" key="8">
    <source>
        <dbReference type="ARBA" id="ARBA00023136"/>
    </source>
</evidence>
<evidence type="ECO:0000256" key="15">
    <source>
        <dbReference type="SAM" id="Phobius"/>
    </source>
</evidence>
<keyword evidence="6 15" id="KW-1133">Transmembrane helix</keyword>
<dbReference type="InterPro" id="IPR017103">
    <property type="entry name" value="Iontropic_Glu_rcpt_pln"/>
</dbReference>
<keyword evidence="11 13" id="KW-1071">Ligand-gated ion channel</keyword>
<keyword evidence="9 13" id="KW-0675">Receptor</keyword>
<dbReference type="Gene3D" id="1.20.1110.10">
    <property type="entry name" value="Calcium-transporting ATPase, transmembrane domain"/>
    <property type="match status" value="1"/>
</dbReference>
<dbReference type="SUPFAM" id="SSF81665">
    <property type="entry name" value="Calcium ATPase, transmembrane domain M"/>
    <property type="match status" value="1"/>
</dbReference>
<dbReference type="EMBL" id="JAJSOW010000105">
    <property type="protein sequence ID" value="KAI9165301.1"/>
    <property type="molecule type" value="Genomic_DNA"/>
</dbReference>
<evidence type="ECO:0000256" key="10">
    <source>
        <dbReference type="ARBA" id="ARBA00023180"/>
    </source>
</evidence>
<evidence type="ECO:0000256" key="9">
    <source>
        <dbReference type="ARBA" id="ARBA00023170"/>
    </source>
</evidence>
<feature type="chain" id="PRO_5041909493" description="Glutamate receptor" evidence="16">
    <location>
        <begin position="23"/>
        <end position="966"/>
    </location>
</feature>
<accession>A0AAD5NK05</accession>
<dbReference type="InterPro" id="IPR001320">
    <property type="entry name" value="Iontro_rcpt_C"/>
</dbReference>
<feature type="signal peptide" evidence="16">
    <location>
        <begin position="1"/>
        <end position="22"/>
    </location>
</feature>
<dbReference type="Pfam" id="PF00060">
    <property type="entry name" value="Lig_chan"/>
    <property type="match status" value="1"/>
</dbReference>
<dbReference type="InterPro" id="IPR015683">
    <property type="entry name" value="Ionotropic_Glu_rcpt"/>
</dbReference>
<feature type="transmembrane region" description="Helical" evidence="15">
    <location>
        <begin position="611"/>
        <end position="629"/>
    </location>
</feature>
<feature type="transmembrane region" description="Helical" evidence="15">
    <location>
        <begin position="918"/>
        <end position="940"/>
    </location>
</feature>
<dbReference type="Pfam" id="PF01094">
    <property type="entry name" value="ANF_receptor"/>
    <property type="match status" value="1"/>
</dbReference>
<dbReference type="FunFam" id="3.40.190.10:FF:000175">
    <property type="entry name" value="Glutamate receptor"/>
    <property type="match status" value="1"/>
</dbReference>
<dbReference type="Gene3D" id="1.10.287.70">
    <property type="match status" value="1"/>
</dbReference>
<evidence type="ECO:0000256" key="16">
    <source>
        <dbReference type="SAM" id="SignalP"/>
    </source>
</evidence>
<dbReference type="InterPro" id="IPR044440">
    <property type="entry name" value="GABAb_receptor_plant_PBP1"/>
</dbReference>
<dbReference type="SMART" id="SM00079">
    <property type="entry name" value="PBPe"/>
    <property type="match status" value="1"/>
</dbReference>
<dbReference type="PRINTS" id="PR01176">
    <property type="entry name" value="GABABRECEPTR"/>
</dbReference>
<comment type="function">
    <text evidence="13">Glutamate-gated receptor that probably acts as non-selective cation channel.</text>
</comment>
<dbReference type="Pfam" id="PF10613">
    <property type="entry name" value="Lig_chan-Glu_bd"/>
    <property type="match status" value="1"/>
</dbReference>
<keyword evidence="7 13" id="KW-0406">Ion transport</keyword>
<protein>
    <recommendedName>
        <fullName evidence="13">Glutamate receptor</fullName>
    </recommendedName>
</protein>
<dbReference type="FunFam" id="1.10.287.70:FF:000037">
    <property type="entry name" value="Glutamate receptor"/>
    <property type="match status" value="1"/>
</dbReference>
<dbReference type="GO" id="GO:0009611">
    <property type="term" value="P:response to wounding"/>
    <property type="evidence" value="ECO:0007669"/>
    <property type="project" value="UniProtKB-ARBA"/>
</dbReference>
<evidence type="ECO:0000256" key="6">
    <source>
        <dbReference type="ARBA" id="ARBA00022989"/>
    </source>
</evidence>
<dbReference type="InterPro" id="IPR028082">
    <property type="entry name" value="Peripla_BP_I"/>
</dbReference>
<evidence type="ECO:0000313" key="18">
    <source>
        <dbReference type="EMBL" id="KAI9165301.1"/>
    </source>
</evidence>
<reference evidence="18" key="1">
    <citation type="journal article" date="2022" name="Plant J.">
        <title>Strategies of tolerance reflected in two North American maple genomes.</title>
        <authorList>
            <person name="McEvoy S.L."/>
            <person name="Sezen U.U."/>
            <person name="Trouern-Trend A."/>
            <person name="McMahon S.M."/>
            <person name="Schaberg P.G."/>
            <person name="Yang J."/>
            <person name="Wegrzyn J.L."/>
            <person name="Swenson N.G."/>
        </authorList>
    </citation>
    <scope>NUCLEOTIDE SEQUENCE</scope>
    <source>
        <strain evidence="18">91603</strain>
    </source>
</reference>
<sequence length="966" mass="107763">MIKVVVLVVLVVFCNLLNSSTGDSVNVTDTIPDVVNIGALFSFNSTIGKVAKIAIESAVEEVNSNPDVLGGAKLKLTLQDTNYSGFIGMLEALTLLENKIVAIIGPQFSVTAHMVSHIANEFQVPLLSFASTDPTLSSLQYPYFVRTTRSDLFQMSAIADMVSYYGWRDVIALYVDDDYGRNGVAALGDKLAEKRCQISYKAPLRPRGTREEITDVLVTLALTGSRVIVLHTSENWGLEVLNVARYLGMKNSGYVWIVTDLLSSVLDTESTLTSIARSDIQGVITLKMYTPDSKQKKKFVNKWKMNTPFGLNVYGLYAYDTVWILAKAIGEFFNQGGNVSFTKDSRLSDSMSIFNGGNQLLHNILQVNNMNGLTGPMRFNSDGNLMNPAYEIINVVGTGSRRIGFWSNYSGLSVLPPEVLYMKPPNRSSSSQRLYNVVWPGETTQKPRGWAFPNNGKHLRIGVPNRVIYPEFVSQIKGTDMFHGYCIDVFTAALNLLPYGVPYKLIGFGDGQNNPKFDDLLHLITTDYYDAAVGDFSITTGRTKLVDFTQPYIDSGLVVVAPIRKLNSNAWAFLRPFTPQLWSVIGGFFLVVGVVVWILEHRINDDFRGPPKRQIGTILWFSFSTLFFSHRERTRSPLSRLVLIIWLFVVLILTSSYTASLTSILTVEQLSSSIKDIKSLITSDDPIGYQRGSFAENYLTEKLNIDMSRLVPLNSAEAYEKALKDGPKKGGVAAVVDERSYMEVFLSTRCEFSIIGHEFTRIGWGFAFPRDSHLAIDMSTAILQLSENGDLQRIHDKWLTRRACSSQGAKQEVDRLQLKSFWGLFAMCGFASLLAFLVFLMQIIRQFSRHYPDLEEEHGEPSSRSSLQTACLQTFLSFVGEKEETQFLVLTAQFLVEKVMHNEIKVLSLGDALKLLDYFAFAVTIIVVAVPEGLPLAVALRRRCLCCCHFLTKAGDHMAPSLFQSH</sequence>
<dbReference type="PANTHER" id="PTHR18966">
    <property type="entry name" value="IONOTROPIC GLUTAMATE RECEPTOR"/>
    <property type="match status" value="1"/>
</dbReference>
<name>A0AAD5NK05_ACENE</name>
<evidence type="ECO:0000256" key="14">
    <source>
        <dbReference type="PIRSR" id="PIRSR037090-50"/>
    </source>
</evidence>
<dbReference type="InterPro" id="IPR023298">
    <property type="entry name" value="ATPase_P-typ_TM_dom_sf"/>
</dbReference>
<keyword evidence="10" id="KW-0325">Glycoprotein</keyword>
<dbReference type="InterPro" id="IPR001828">
    <property type="entry name" value="ANF_lig-bd_rcpt"/>
</dbReference>
<evidence type="ECO:0000256" key="7">
    <source>
        <dbReference type="ARBA" id="ARBA00023065"/>
    </source>
</evidence>
<dbReference type="SUPFAM" id="SSF53822">
    <property type="entry name" value="Periplasmic binding protein-like I"/>
    <property type="match status" value="1"/>
</dbReference>
<evidence type="ECO:0000259" key="17">
    <source>
        <dbReference type="SMART" id="SM00079"/>
    </source>
</evidence>
<feature type="disulfide bond" evidence="14">
    <location>
        <begin position="750"/>
        <end position="804"/>
    </location>
</feature>
<evidence type="ECO:0000256" key="5">
    <source>
        <dbReference type="ARBA" id="ARBA00022729"/>
    </source>
</evidence>
<dbReference type="FunFam" id="3.40.190.10:FF:000054">
    <property type="entry name" value="Glutamate receptor"/>
    <property type="match status" value="1"/>
</dbReference>
<dbReference type="Gene3D" id="3.40.190.10">
    <property type="entry name" value="Periplasmic binding protein-like II"/>
    <property type="match status" value="2"/>
</dbReference>
<feature type="transmembrane region" description="Helical" evidence="15">
    <location>
        <begin position="641"/>
        <end position="665"/>
    </location>
</feature>
<dbReference type="FunFam" id="3.40.50.2300:FF:000081">
    <property type="entry name" value="Glutamate receptor"/>
    <property type="match status" value="1"/>
</dbReference>
<keyword evidence="8 13" id="KW-0472">Membrane</keyword>
<feature type="transmembrane region" description="Helical" evidence="15">
    <location>
        <begin position="581"/>
        <end position="599"/>
    </location>
</feature>
<feature type="transmembrane region" description="Helical" evidence="15">
    <location>
        <begin position="821"/>
        <end position="844"/>
    </location>
</feature>
<evidence type="ECO:0000256" key="3">
    <source>
        <dbReference type="ARBA" id="ARBA00022448"/>
    </source>
</evidence>
<dbReference type="PIRSF" id="PIRSF037090">
    <property type="entry name" value="Iontro_Glu-like_rcpt_pln"/>
    <property type="match status" value="1"/>
</dbReference>
<dbReference type="GO" id="GO:0007165">
    <property type="term" value="P:signal transduction"/>
    <property type="evidence" value="ECO:0007669"/>
    <property type="project" value="UniProtKB-ARBA"/>
</dbReference>
<evidence type="ECO:0000256" key="1">
    <source>
        <dbReference type="ARBA" id="ARBA00004141"/>
    </source>
</evidence>
<dbReference type="GO" id="GO:1901701">
    <property type="term" value="P:cellular response to oxygen-containing compound"/>
    <property type="evidence" value="ECO:0007669"/>
    <property type="project" value="UniProtKB-ARBA"/>
</dbReference>
<dbReference type="AlphaFoldDB" id="A0AAD5NK05"/>
<comment type="subcellular location">
    <subcellularLocation>
        <location evidence="1">Membrane</location>
        <topology evidence="1">Multi-pass membrane protein</topology>
    </subcellularLocation>
</comment>
<keyword evidence="4 15" id="KW-0812">Transmembrane</keyword>
<evidence type="ECO:0000256" key="2">
    <source>
        <dbReference type="ARBA" id="ARBA00008685"/>
    </source>
</evidence>